<feature type="transmembrane region" description="Helical" evidence="8">
    <location>
        <begin position="31"/>
        <end position="53"/>
    </location>
</feature>
<dbReference type="PROSITE" id="PS50929">
    <property type="entry name" value="ABC_TM1F"/>
    <property type="match status" value="1"/>
</dbReference>
<feature type="transmembrane region" description="Helical" evidence="8">
    <location>
        <begin position="97"/>
        <end position="117"/>
    </location>
</feature>
<dbReference type="GO" id="GO:0005524">
    <property type="term" value="F:ATP binding"/>
    <property type="evidence" value="ECO:0007669"/>
    <property type="project" value="UniProtKB-KW"/>
</dbReference>
<feature type="transmembrane region" description="Helical" evidence="8">
    <location>
        <begin position="129"/>
        <end position="150"/>
    </location>
</feature>
<keyword evidence="5" id="KW-0067">ATP-binding</keyword>
<feature type="transmembrane region" description="Helical" evidence="8">
    <location>
        <begin position="351"/>
        <end position="370"/>
    </location>
</feature>
<dbReference type="PANTHER" id="PTHR24223">
    <property type="entry name" value="ATP-BINDING CASSETTE SUB-FAMILY C"/>
    <property type="match status" value="1"/>
</dbReference>
<evidence type="ECO:0000313" key="10">
    <source>
        <dbReference type="EMBL" id="OKO90618.1"/>
    </source>
</evidence>
<dbReference type="Gene3D" id="1.20.1560.10">
    <property type="entry name" value="ABC transporter type 1, transmembrane domain"/>
    <property type="match status" value="1"/>
</dbReference>
<dbReference type="InterPro" id="IPR011527">
    <property type="entry name" value="ABC1_TM_dom"/>
</dbReference>
<dbReference type="STRING" id="1316194.A0A1Q5SRJ7"/>
<feature type="transmembrane region" description="Helical" evidence="8">
    <location>
        <begin position="65"/>
        <end position="85"/>
    </location>
</feature>
<evidence type="ECO:0000256" key="7">
    <source>
        <dbReference type="ARBA" id="ARBA00023136"/>
    </source>
</evidence>
<comment type="subcellular location">
    <subcellularLocation>
        <location evidence="1">Membrane</location>
        <topology evidence="1">Multi-pass membrane protein</topology>
    </subcellularLocation>
</comment>
<feature type="transmembrane region" description="Helical" evidence="8">
    <location>
        <begin position="198"/>
        <end position="221"/>
    </location>
</feature>
<dbReference type="SUPFAM" id="SSF90123">
    <property type="entry name" value="ABC transporter transmembrane region"/>
    <property type="match status" value="1"/>
</dbReference>
<evidence type="ECO:0000259" key="9">
    <source>
        <dbReference type="PROSITE" id="PS50929"/>
    </source>
</evidence>
<dbReference type="InterPro" id="IPR050173">
    <property type="entry name" value="ABC_transporter_C-like"/>
</dbReference>
<dbReference type="InterPro" id="IPR036640">
    <property type="entry name" value="ABC1_TM_sf"/>
</dbReference>
<dbReference type="InterPro" id="IPR056227">
    <property type="entry name" value="TMD0_ABC"/>
</dbReference>
<evidence type="ECO:0000256" key="1">
    <source>
        <dbReference type="ARBA" id="ARBA00004141"/>
    </source>
</evidence>
<dbReference type="GO" id="GO:0016020">
    <property type="term" value="C:membrane"/>
    <property type="evidence" value="ECO:0007669"/>
    <property type="project" value="UniProtKB-SubCell"/>
</dbReference>
<feature type="domain" description="ABC transmembrane type-1" evidence="9">
    <location>
        <begin position="256"/>
        <end position="446"/>
    </location>
</feature>
<keyword evidence="6 8" id="KW-1133">Transmembrane helix</keyword>
<dbReference type="PANTHER" id="PTHR24223:SF404">
    <property type="entry name" value="ABC MULTIDRUG TRANSPORTER (EUROFUNG)-RELATED"/>
    <property type="match status" value="1"/>
</dbReference>
<feature type="transmembrane region" description="Helical" evidence="8">
    <location>
        <begin position="156"/>
        <end position="177"/>
    </location>
</feature>
<evidence type="ECO:0000256" key="8">
    <source>
        <dbReference type="SAM" id="Phobius"/>
    </source>
</evidence>
<dbReference type="Pfam" id="PF24357">
    <property type="entry name" value="TMD0_ABC"/>
    <property type="match status" value="1"/>
</dbReference>
<keyword evidence="3 8" id="KW-0812">Transmembrane</keyword>
<evidence type="ECO:0000256" key="4">
    <source>
        <dbReference type="ARBA" id="ARBA00022741"/>
    </source>
</evidence>
<dbReference type="EMBL" id="MNBE01000757">
    <property type="protein sequence ID" value="OKO90618.1"/>
    <property type="molecule type" value="Genomic_DNA"/>
</dbReference>
<keyword evidence="11" id="KW-1185">Reference proteome</keyword>
<evidence type="ECO:0000256" key="3">
    <source>
        <dbReference type="ARBA" id="ARBA00022692"/>
    </source>
</evidence>
<dbReference type="GO" id="GO:0140359">
    <property type="term" value="F:ABC-type transporter activity"/>
    <property type="evidence" value="ECO:0007669"/>
    <property type="project" value="InterPro"/>
</dbReference>
<evidence type="ECO:0000256" key="5">
    <source>
        <dbReference type="ARBA" id="ARBA00022840"/>
    </source>
</evidence>
<evidence type="ECO:0000256" key="2">
    <source>
        <dbReference type="ARBA" id="ARBA00022448"/>
    </source>
</evidence>
<sequence>MSCPSSSDNVFGPRVLEGCRPFDFTLLFEDAIFAVLPAGMFLLLAACRLPSLIRAPIKVTSHRLATWKLGALVVLLIFQLVNLAFQRQIPLLHTQASLAASILQLLAVAAAALLSWLEDQRSVRPSDLMVLYFFVATILAIPRARTLWLLSPAVKVQAILWTFVTIATACVLCLESIHKTQLLRLAYRQSSKEHTSSFWVRSFFIWVLPLFQSGYTSILALHDMPEVDHDLQGESAENRLHRAWSKTENPYYGPSLVGAFVLTYLGMAVSTAAYWRQTFRFNTTIRAGLISLIYRQTNKMNAAEFKQESSITLMGTDVERIVRHFWSIHEAWAGPVDVAIGVFLLARQLGITSLIPAVISIIVVLATIPVSKKSGTAQKRWIERVQARLSTTSSMLNDMKSVKMLGLGEKLYACVSSLRQVELHVSQKFRVLLIWQVVLCMASNSS</sequence>
<feature type="transmembrane region" description="Helical" evidence="8">
    <location>
        <begin position="251"/>
        <end position="275"/>
    </location>
</feature>
<keyword evidence="2" id="KW-0813">Transport</keyword>
<gene>
    <name evidence="10" type="ORF">PENSUB_13335</name>
</gene>
<keyword evidence="4" id="KW-0547">Nucleotide-binding</keyword>
<protein>
    <submittedName>
        <fullName evidence="10">ABC transporter C family member 5</fullName>
    </submittedName>
</protein>
<name>A0A1Q5SRJ7_9EURO</name>
<accession>A0A1Q5SRJ7</accession>
<comment type="caution">
    <text evidence="10">The sequence shown here is derived from an EMBL/GenBank/DDBJ whole genome shotgun (WGS) entry which is preliminary data.</text>
</comment>
<evidence type="ECO:0000256" key="6">
    <source>
        <dbReference type="ARBA" id="ARBA00022989"/>
    </source>
</evidence>
<evidence type="ECO:0000313" key="11">
    <source>
        <dbReference type="Proteomes" id="UP000186955"/>
    </source>
</evidence>
<keyword evidence="7 8" id="KW-0472">Membrane</keyword>
<organism evidence="10 11">
    <name type="scientific">Penicillium subrubescens</name>
    <dbReference type="NCBI Taxonomy" id="1316194"/>
    <lineage>
        <taxon>Eukaryota</taxon>
        <taxon>Fungi</taxon>
        <taxon>Dikarya</taxon>
        <taxon>Ascomycota</taxon>
        <taxon>Pezizomycotina</taxon>
        <taxon>Eurotiomycetes</taxon>
        <taxon>Eurotiomycetidae</taxon>
        <taxon>Eurotiales</taxon>
        <taxon>Aspergillaceae</taxon>
        <taxon>Penicillium</taxon>
    </lineage>
</organism>
<dbReference type="Proteomes" id="UP000186955">
    <property type="component" value="Unassembled WGS sequence"/>
</dbReference>
<proteinExistence type="predicted"/>
<dbReference type="AlphaFoldDB" id="A0A1Q5SRJ7"/>
<reference evidence="10 11" key="1">
    <citation type="submission" date="2016-10" db="EMBL/GenBank/DDBJ databases">
        <title>Genome sequence of the ascomycete fungus Penicillium subrubescens.</title>
        <authorList>
            <person name="De Vries R.P."/>
            <person name="Peng M."/>
            <person name="Dilokpimol A."/>
            <person name="Hilden K."/>
            <person name="Makela M.R."/>
            <person name="Grigoriev I."/>
            <person name="Riley R."/>
            <person name="Granchi Z."/>
        </authorList>
    </citation>
    <scope>NUCLEOTIDE SEQUENCE [LARGE SCALE GENOMIC DNA]</scope>
    <source>
        <strain evidence="10 11">CBS 132785</strain>
    </source>
</reference>